<evidence type="ECO:0000256" key="2">
    <source>
        <dbReference type="ARBA" id="ARBA00022448"/>
    </source>
</evidence>
<keyword evidence="10" id="KW-1185">Reference proteome</keyword>
<feature type="transmembrane region" description="Helical" evidence="7">
    <location>
        <begin position="41"/>
        <end position="61"/>
    </location>
</feature>
<dbReference type="InterPro" id="IPR004638">
    <property type="entry name" value="EmrB-like"/>
</dbReference>
<keyword evidence="2" id="KW-0813">Transport</keyword>
<evidence type="ECO:0000313" key="10">
    <source>
        <dbReference type="Proteomes" id="UP001589619"/>
    </source>
</evidence>
<dbReference type="EMBL" id="JBHMAG010000008">
    <property type="protein sequence ID" value="MFB9752017.1"/>
    <property type="molecule type" value="Genomic_DNA"/>
</dbReference>
<feature type="transmembrane region" description="Helical" evidence="7">
    <location>
        <begin position="392"/>
        <end position="413"/>
    </location>
</feature>
<name>A0ABV5VV01_9BACL</name>
<dbReference type="PANTHER" id="PTHR42718:SF43">
    <property type="entry name" value="LINCOMYCIN RESISTANCE PROTEIN LMRB"/>
    <property type="match status" value="1"/>
</dbReference>
<evidence type="ECO:0000256" key="5">
    <source>
        <dbReference type="ARBA" id="ARBA00022989"/>
    </source>
</evidence>
<keyword evidence="6 7" id="KW-0472">Membrane</keyword>
<dbReference type="SUPFAM" id="SSF103473">
    <property type="entry name" value="MFS general substrate transporter"/>
    <property type="match status" value="1"/>
</dbReference>
<feature type="transmembrane region" description="Helical" evidence="7">
    <location>
        <begin position="123"/>
        <end position="142"/>
    </location>
</feature>
<comment type="subcellular location">
    <subcellularLocation>
        <location evidence="1">Cell membrane</location>
        <topology evidence="1">Multi-pass membrane protein</topology>
    </subcellularLocation>
</comment>
<feature type="transmembrane region" description="Helical" evidence="7">
    <location>
        <begin position="286"/>
        <end position="309"/>
    </location>
</feature>
<evidence type="ECO:0000256" key="6">
    <source>
        <dbReference type="ARBA" id="ARBA00023136"/>
    </source>
</evidence>
<dbReference type="RefSeq" id="WP_344915726.1">
    <property type="nucleotide sequence ID" value="NZ_BAAAYO010000017.1"/>
</dbReference>
<dbReference type="PROSITE" id="PS50850">
    <property type="entry name" value="MFS"/>
    <property type="match status" value="1"/>
</dbReference>
<dbReference type="CDD" id="cd17503">
    <property type="entry name" value="MFS_LmrB_MDR_like"/>
    <property type="match status" value="1"/>
</dbReference>
<feature type="transmembrane region" description="Helical" evidence="7">
    <location>
        <begin position="66"/>
        <end position="84"/>
    </location>
</feature>
<feature type="transmembrane region" description="Helical" evidence="7">
    <location>
        <begin position="433"/>
        <end position="454"/>
    </location>
</feature>
<dbReference type="Gene3D" id="1.20.1720.10">
    <property type="entry name" value="Multidrug resistance protein D"/>
    <property type="match status" value="1"/>
</dbReference>
<evidence type="ECO:0000256" key="1">
    <source>
        <dbReference type="ARBA" id="ARBA00004651"/>
    </source>
</evidence>
<evidence type="ECO:0000256" key="3">
    <source>
        <dbReference type="ARBA" id="ARBA00022475"/>
    </source>
</evidence>
<keyword evidence="3" id="KW-1003">Cell membrane</keyword>
<dbReference type="InterPro" id="IPR036259">
    <property type="entry name" value="MFS_trans_sf"/>
</dbReference>
<reference evidence="9 10" key="1">
    <citation type="submission" date="2024-09" db="EMBL/GenBank/DDBJ databases">
        <authorList>
            <person name="Sun Q."/>
            <person name="Mori K."/>
        </authorList>
    </citation>
    <scope>NUCLEOTIDE SEQUENCE [LARGE SCALE GENOMIC DNA]</scope>
    <source>
        <strain evidence="9 10">JCM 12520</strain>
    </source>
</reference>
<evidence type="ECO:0000259" key="8">
    <source>
        <dbReference type="PROSITE" id="PS50850"/>
    </source>
</evidence>
<dbReference type="InterPro" id="IPR011701">
    <property type="entry name" value="MFS"/>
</dbReference>
<evidence type="ECO:0000256" key="4">
    <source>
        <dbReference type="ARBA" id="ARBA00022692"/>
    </source>
</evidence>
<feature type="transmembrane region" description="Helical" evidence="7">
    <location>
        <begin position="255"/>
        <end position="280"/>
    </location>
</feature>
<feature type="transmembrane region" description="Helical" evidence="7">
    <location>
        <begin position="154"/>
        <end position="173"/>
    </location>
</feature>
<dbReference type="InterPro" id="IPR020846">
    <property type="entry name" value="MFS_dom"/>
</dbReference>
<dbReference type="Gene3D" id="1.20.1250.20">
    <property type="entry name" value="MFS general substrate transporter like domains"/>
    <property type="match status" value="1"/>
</dbReference>
<dbReference type="Pfam" id="PF07690">
    <property type="entry name" value="MFS_1"/>
    <property type="match status" value="1"/>
</dbReference>
<evidence type="ECO:0000313" key="9">
    <source>
        <dbReference type="EMBL" id="MFB9752017.1"/>
    </source>
</evidence>
<evidence type="ECO:0000256" key="7">
    <source>
        <dbReference type="SAM" id="Phobius"/>
    </source>
</evidence>
<dbReference type="PRINTS" id="PR01036">
    <property type="entry name" value="TCRTETB"/>
</dbReference>
<dbReference type="Proteomes" id="UP001589619">
    <property type="component" value="Unassembled WGS sequence"/>
</dbReference>
<keyword evidence="4 7" id="KW-0812">Transmembrane</keyword>
<feature type="domain" description="Major facilitator superfamily (MFS) profile" evidence="8">
    <location>
        <begin position="1"/>
        <end position="459"/>
    </location>
</feature>
<gene>
    <name evidence="9" type="ORF">ACFFNY_10665</name>
</gene>
<feature type="transmembrane region" description="Helical" evidence="7">
    <location>
        <begin position="185"/>
        <end position="204"/>
    </location>
</feature>
<proteinExistence type="predicted"/>
<feature type="transmembrane region" description="Helical" evidence="7">
    <location>
        <begin position="96"/>
        <end position="116"/>
    </location>
</feature>
<feature type="transmembrane region" description="Helical" evidence="7">
    <location>
        <begin position="345"/>
        <end position="364"/>
    </location>
</feature>
<dbReference type="NCBIfam" id="TIGR00711">
    <property type="entry name" value="efflux_EmrB"/>
    <property type="match status" value="1"/>
</dbReference>
<comment type="caution">
    <text evidence="9">The sequence shown here is derived from an EMBL/GenBank/DDBJ whole genome shotgun (WGS) entry which is preliminary data.</text>
</comment>
<protein>
    <submittedName>
        <fullName evidence="9">DHA2 family efflux MFS transporter permease subunit</fullName>
    </submittedName>
</protein>
<feature type="transmembrane region" description="Helical" evidence="7">
    <location>
        <begin position="216"/>
        <end position="235"/>
    </location>
</feature>
<sequence>MISLLLSGFIGMFSETALNVALSDLMSQFHISAVTAQWLTTGYLLTLGILVPLSGLLLQWFSTRQLFISGLCLSVFGALVAALAPGFEVLLIGRVIQAVSMGILLPLMFNTILIIFPAEKRGGVIGILGLVLVVAPATGPTLSGLMIESLGWEWIFWLSIPFLVICLLIGLRYMQNVSAITKPKIDLFSLVSSTAGFGGIVFAFSSVGEGEGGWSSIKVIVSMSVGLLFLIIFVLRQCKMKHPMLNLRALKHPMFAIGTLMLFICMVLTLSAMVVLPMYLIRGLGLNALTAGLVLLPGGILQAVMSPVTGKIFDRFGPRRIVPLGFVLIFVVLWSLTGITAATPLVLITVLHSSLMLGICLVWLPSQTNGLNQLPPELYPHGNAIMNTLQQIAGAIGTAIAISLMTAGIHRFMERAADPSDPANGPLALIEGTQNSFIFASVMATVGLFLAFFLKRVHVEKQQ</sequence>
<keyword evidence="5 7" id="KW-1133">Transmembrane helix</keyword>
<feature type="transmembrane region" description="Helical" evidence="7">
    <location>
        <begin position="321"/>
        <end position="339"/>
    </location>
</feature>
<accession>A0ABV5VV01</accession>
<organism evidence="9 10">
    <name type="scientific">Paenibacillus hodogayensis</name>
    <dbReference type="NCBI Taxonomy" id="279208"/>
    <lineage>
        <taxon>Bacteria</taxon>
        <taxon>Bacillati</taxon>
        <taxon>Bacillota</taxon>
        <taxon>Bacilli</taxon>
        <taxon>Bacillales</taxon>
        <taxon>Paenibacillaceae</taxon>
        <taxon>Paenibacillus</taxon>
    </lineage>
</organism>
<dbReference type="PANTHER" id="PTHR42718">
    <property type="entry name" value="MAJOR FACILITATOR SUPERFAMILY MULTIDRUG TRANSPORTER MFSC"/>
    <property type="match status" value="1"/>
</dbReference>